<dbReference type="InterPro" id="IPR029063">
    <property type="entry name" value="SAM-dependent_MTases_sf"/>
</dbReference>
<dbReference type="GO" id="GO:0003677">
    <property type="term" value="F:DNA binding"/>
    <property type="evidence" value="ECO:0007669"/>
    <property type="project" value="InterPro"/>
</dbReference>
<comment type="caution">
    <text evidence="4">The sequence shown here is derived from an EMBL/GenBank/DDBJ whole genome shotgun (WGS) entry which is preliminary data.</text>
</comment>
<evidence type="ECO:0000256" key="1">
    <source>
        <dbReference type="ARBA" id="ARBA00022603"/>
    </source>
</evidence>
<dbReference type="SUPFAM" id="SSF53335">
    <property type="entry name" value="S-adenosyl-L-methionine-dependent methyltransferases"/>
    <property type="match status" value="1"/>
</dbReference>
<proteinExistence type="predicted"/>
<dbReference type="InterPro" id="IPR002941">
    <property type="entry name" value="DNA_methylase_N4/N6"/>
</dbReference>
<dbReference type="Proteomes" id="UP000295537">
    <property type="component" value="Unassembled WGS sequence"/>
</dbReference>
<dbReference type="InterPro" id="IPR001091">
    <property type="entry name" value="RM_Methyltransferase"/>
</dbReference>
<keyword evidence="5" id="KW-1185">Reference proteome</keyword>
<dbReference type="AlphaFoldDB" id="A0A4R2N6M8"/>
<dbReference type="Gene3D" id="3.40.50.150">
    <property type="entry name" value="Vaccinia Virus protein VP39"/>
    <property type="match status" value="1"/>
</dbReference>
<feature type="domain" description="DNA methylase N-4/N-6" evidence="3">
    <location>
        <begin position="2"/>
        <end position="44"/>
    </location>
</feature>
<dbReference type="GO" id="GO:0008170">
    <property type="term" value="F:N-methyltransferase activity"/>
    <property type="evidence" value="ECO:0007669"/>
    <property type="project" value="InterPro"/>
</dbReference>
<evidence type="ECO:0000256" key="2">
    <source>
        <dbReference type="ARBA" id="ARBA00022679"/>
    </source>
</evidence>
<reference evidence="4 5" key="1">
    <citation type="submission" date="2019-03" db="EMBL/GenBank/DDBJ databases">
        <title>Genomic Encyclopedia of Type Strains, Phase IV (KMG-IV): sequencing the most valuable type-strain genomes for metagenomic binning, comparative biology and taxonomic classification.</title>
        <authorList>
            <person name="Goeker M."/>
        </authorList>
    </citation>
    <scope>NUCLEOTIDE SEQUENCE [LARGE SCALE GENOMIC DNA]</scope>
    <source>
        <strain evidence="4 5">DSM 16380</strain>
    </source>
</reference>
<gene>
    <name evidence="4" type="ORF">EV693_11113</name>
</gene>
<evidence type="ECO:0000313" key="4">
    <source>
        <dbReference type="EMBL" id="TCP16478.1"/>
    </source>
</evidence>
<sequence length="62" mass="6755">MIISQSSNVNSIVMDCFAGSGSTLKMAEKLGRKWIGVDISPVSLSVVQENLKTVDFQLVRII</sequence>
<name>A0A4R2N6M8_9PAST</name>
<evidence type="ECO:0000313" key="5">
    <source>
        <dbReference type="Proteomes" id="UP000295537"/>
    </source>
</evidence>
<keyword evidence="2" id="KW-0808">Transferase</keyword>
<dbReference type="GO" id="GO:0032259">
    <property type="term" value="P:methylation"/>
    <property type="evidence" value="ECO:0007669"/>
    <property type="project" value="UniProtKB-KW"/>
</dbReference>
<protein>
    <submittedName>
        <fullName evidence="4">DNA methylase</fullName>
    </submittedName>
</protein>
<evidence type="ECO:0000259" key="3">
    <source>
        <dbReference type="Pfam" id="PF01555"/>
    </source>
</evidence>
<keyword evidence="1 4" id="KW-0489">Methyltransferase</keyword>
<dbReference type="PRINTS" id="PR00508">
    <property type="entry name" value="S21N4MTFRASE"/>
</dbReference>
<dbReference type="Pfam" id="PF01555">
    <property type="entry name" value="N6_N4_Mtase"/>
    <property type="match status" value="1"/>
</dbReference>
<accession>A0A4R2N6M8</accession>
<dbReference type="EMBL" id="SLXJ01000011">
    <property type="protein sequence ID" value="TCP16478.1"/>
    <property type="molecule type" value="Genomic_DNA"/>
</dbReference>
<organism evidence="4 5">
    <name type="scientific">Nicoletella semolina</name>
    <dbReference type="NCBI Taxonomy" id="271160"/>
    <lineage>
        <taxon>Bacteria</taxon>
        <taxon>Pseudomonadati</taxon>
        <taxon>Pseudomonadota</taxon>
        <taxon>Gammaproteobacteria</taxon>
        <taxon>Pasteurellales</taxon>
        <taxon>Pasteurellaceae</taxon>
        <taxon>Nicoletella</taxon>
    </lineage>
</organism>